<dbReference type="AlphaFoldDB" id="B9JC44"/>
<organism evidence="2 3">
    <name type="scientific">Rhizobium rhizogenes (strain K84 / ATCC BAA-868)</name>
    <name type="common">Agrobacterium radiobacter</name>
    <dbReference type="NCBI Taxonomy" id="311403"/>
    <lineage>
        <taxon>Bacteria</taxon>
        <taxon>Pseudomonadati</taxon>
        <taxon>Pseudomonadota</taxon>
        <taxon>Alphaproteobacteria</taxon>
        <taxon>Hyphomicrobiales</taxon>
        <taxon>Rhizobiaceae</taxon>
        <taxon>Rhizobium/Agrobacterium group</taxon>
        <taxon>Rhizobium</taxon>
    </lineage>
</organism>
<evidence type="ECO:0000313" key="2">
    <source>
        <dbReference type="EMBL" id="ACM25965.1"/>
    </source>
</evidence>
<dbReference type="EMBL" id="CP000628">
    <property type="protein sequence ID" value="ACM25965.1"/>
    <property type="molecule type" value="Genomic_DNA"/>
</dbReference>
<dbReference type="KEGG" id="ara:Arad_1550"/>
<evidence type="ECO:0000313" key="3">
    <source>
        <dbReference type="Proteomes" id="UP000001600"/>
    </source>
</evidence>
<dbReference type="Proteomes" id="UP000001600">
    <property type="component" value="Chromosome 1"/>
</dbReference>
<feature type="compositionally biased region" description="Basic and acidic residues" evidence="1">
    <location>
        <begin position="47"/>
        <end position="56"/>
    </location>
</feature>
<dbReference type="STRING" id="311403.Arad_1550"/>
<dbReference type="Pfam" id="PF18856">
    <property type="entry name" value="baeRF_family12"/>
    <property type="match status" value="1"/>
</dbReference>
<evidence type="ECO:0008006" key="4">
    <source>
        <dbReference type="Google" id="ProtNLM"/>
    </source>
</evidence>
<sequence>MRTEMMVDIRIAGGTWVVICDGAKALFLENASSDLKLDLKTREILEQPSTPDRELGTGKPGRSHQAAGVGGSAVQETTWQDQAEEEFLKGVATKIDMLVQSKGIKNMILVAPPQALGVLRPRLGAHSQTAIVAELAKDLTNFPVDQIERYLAA</sequence>
<name>B9JC44_RHIR8</name>
<dbReference type="InterPro" id="IPR041374">
    <property type="entry name" value="BaeRF_family12"/>
</dbReference>
<dbReference type="eggNOG" id="COG5622">
    <property type="taxonomic scope" value="Bacteria"/>
</dbReference>
<dbReference type="HOGENOM" id="CLU_105864_3_0_5"/>
<protein>
    <recommendedName>
        <fullName evidence="4">Host attachment protein</fullName>
    </recommendedName>
</protein>
<proteinExistence type="predicted"/>
<accession>B9JC44</accession>
<feature type="region of interest" description="Disordered" evidence="1">
    <location>
        <begin position="47"/>
        <end position="75"/>
    </location>
</feature>
<gene>
    <name evidence="2" type="ordered locus">Arad_1550</name>
</gene>
<evidence type="ECO:0000256" key="1">
    <source>
        <dbReference type="SAM" id="MobiDB-lite"/>
    </source>
</evidence>
<reference evidence="2 3" key="1">
    <citation type="journal article" date="2009" name="J. Bacteriol.">
        <title>Genome sequences of three Agrobacterium biovars help elucidate the evolution of multichromosome genomes in bacteria.</title>
        <authorList>
            <person name="Slater S.C."/>
            <person name="Goldman B.S."/>
            <person name="Goodner B."/>
            <person name="Setubal J.C."/>
            <person name="Farrand S.K."/>
            <person name="Nester E.W."/>
            <person name="Burr T.J."/>
            <person name="Banta L."/>
            <person name="Dickerman A.W."/>
            <person name="Paulsen I."/>
            <person name="Otten L."/>
            <person name="Suen G."/>
            <person name="Welch R."/>
            <person name="Almeida N.F."/>
            <person name="Arnold F."/>
            <person name="Burton O.T."/>
            <person name="Du Z."/>
            <person name="Ewing A."/>
            <person name="Godsy E."/>
            <person name="Heisel S."/>
            <person name="Houmiel K.L."/>
            <person name="Jhaveri J."/>
            <person name="Lu J."/>
            <person name="Miller N.M."/>
            <person name="Norton S."/>
            <person name="Chen Q."/>
            <person name="Phoolcharoen W."/>
            <person name="Ohlin V."/>
            <person name="Ondrusek D."/>
            <person name="Pride N."/>
            <person name="Stricklin S.L."/>
            <person name="Sun J."/>
            <person name="Wheeler C."/>
            <person name="Wilson L."/>
            <person name="Zhu H."/>
            <person name="Wood D.W."/>
        </authorList>
    </citation>
    <scope>NUCLEOTIDE SEQUENCE [LARGE SCALE GENOMIC DNA]</scope>
    <source>
        <strain evidence="3">K84 / ATCC BAA-868</strain>
    </source>
</reference>